<dbReference type="EMBL" id="JAAIUW010000001">
    <property type="protein sequence ID" value="KAF7844133.1"/>
    <property type="molecule type" value="Genomic_DNA"/>
</dbReference>
<evidence type="ECO:0000313" key="2">
    <source>
        <dbReference type="Proteomes" id="UP000634136"/>
    </source>
</evidence>
<dbReference type="Proteomes" id="UP000634136">
    <property type="component" value="Unassembled WGS sequence"/>
</dbReference>
<keyword evidence="2" id="KW-1185">Reference proteome</keyword>
<protein>
    <submittedName>
        <fullName evidence="1">Uncharacterized protein</fullName>
    </submittedName>
</protein>
<accession>A0A834XF58</accession>
<sequence length="45" mass="4920">MRPCPTSGHKLKRPGNLHDELTCFRNNVLISVGNGANIIFSAIKV</sequence>
<evidence type="ECO:0000313" key="1">
    <source>
        <dbReference type="EMBL" id="KAF7844133.1"/>
    </source>
</evidence>
<reference evidence="1" key="1">
    <citation type="submission" date="2020-09" db="EMBL/GenBank/DDBJ databases">
        <title>Genome-Enabled Discovery of Anthraquinone Biosynthesis in Senna tora.</title>
        <authorList>
            <person name="Kang S.-H."/>
            <person name="Pandey R.P."/>
            <person name="Lee C.-M."/>
            <person name="Sim J.-S."/>
            <person name="Jeong J.-T."/>
            <person name="Choi B.-S."/>
            <person name="Jung M."/>
            <person name="Ginzburg D."/>
            <person name="Zhao K."/>
            <person name="Won S.Y."/>
            <person name="Oh T.-J."/>
            <person name="Yu Y."/>
            <person name="Kim N.-H."/>
            <person name="Lee O.R."/>
            <person name="Lee T.-H."/>
            <person name="Bashyal P."/>
            <person name="Kim T.-S."/>
            <person name="Lee W.-H."/>
            <person name="Kawkins C."/>
            <person name="Kim C.-K."/>
            <person name="Kim J.S."/>
            <person name="Ahn B.O."/>
            <person name="Rhee S.Y."/>
            <person name="Sohng J.K."/>
        </authorList>
    </citation>
    <scope>NUCLEOTIDE SEQUENCE</scope>
    <source>
        <tissue evidence="1">Leaf</tissue>
    </source>
</reference>
<comment type="caution">
    <text evidence="1">The sequence shown here is derived from an EMBL/GenBank/DDBJ whole genome shotgun (WGS) entry which is preliminary data.</text>
</comment>
<name>A0A834XF58_9FABA</name>
<proteinExistence type="predicted"/>
<gene>
    <name evidence="1" type="ORF">G2W53_001038</name>
</gene>
<dbReference type="AlphaFoldDB" id="A0A834XF58"/>
<organism evidence="1 2">
    <name type="scientific">Senna tora</name>
    <dbReference type="NCBI Taxonomy" id="362788"/>
    <lineage>
        <taxon>Eukaryota</taxon>
        <taxon>Viridiplantae</taxon>
        <taxon>Streptophyta</taxon>
        <taxon>Embryophyta</taxon>
        <taxon>Tracheophyta</taxon>
        <taxon>Spermatophyta</taxon>
        <taxon>Magnoliopsida</taxon>
        <taxon>eudicotyledons</taxon>
        <taxon>Gunneridae</taxon>
        <taxon>Pentapetalae</taxon>
        <taxon>rosids</taxon>
        <taxon>fabids</taxon>
        <taxon>Fabales</taxon>
        <taxon>Fabaceae</taxon>
        <taxon>Caesalpinioideae</taxon>
        <taxon>Cassia clade</taxon>
        <taxon>Senna</taxon>
    </lineage>
</organism>